<proteinExistence type="predicted"/>
<keyword evidence="1" id="KW-0812">Transmembrane</keyword>
<evidence type="ECO:0000313" key="2">
    <source>
        <dbReference type="EMBL" id="RCW73236.1"/>
    </source>
</evidence>
<protein>
    <recommendedName>
        <fullName evidence="4">PH (Pleckstrin Homology) domain-containing protein</fullName>
    </recommendedName>
</protein>
<gene>
    <name evidence="2" type="ORF">DFR57_104234</name>
</gene>
<reference evidence="2 3" key="1">
    <citation type="submission" date="2018-07" db="EMBL/GenBank/DDBJ databases">
        <title>Genomic Encyclopedia of Type Strains, Phase IV (KMG-IV): sequencing the most valuable type-strain genomes for metagenomic binning, comparative biology and taxonomic classification.</title>
        <authorList>
            <person name="Goeker M."/>
        </authorList>
    </citation>
    <scope>NUCLEOTIDE SEQUENCE [LARGE SCALE GENOMIC DNA]</scope>
    <source>
        <strain evidence="2 3">DSM 27696</strain>
    </source>
</reference>
<feature type="transmembrane region" description="Helical" evidence="1">
    <location>
        <begin position="12"/>
        <end position="28"/>
    </location>
</feature>
<keyword evidence="3" id="KW-1185">Reference proteome</keyword>
<evidence type="ECO:0008006" key="4">
    <source>
        <dbReference type="Google" id="ProtNLM"/>
    </source>
</evidence>
<organism evidence="2 3">
    <name type="scientific">Saliterribacillus persicus</name>
    <dbReference type="NCBI Taxonomy" id="930114"/>
    <lineage>
        <taxon>Bacteria</taxon>
        <taxon>Bacillati</taxon>
        <taxon>Bacillota</taxon>
        <taxon>Bacilli</taxon>
        <taxon>Bacillales</taxon>
        <taxon>Bacillaceae</taxon>
        <taxon>Saliterribacillus</taxon>
    </lineage>
</organism>
<feature type="transmembrane region" description="Helical" evidence="1">
    <location>
        <begin position="34"/>
        <end position="56"/>
    </location>
</feature>
<dbReference type="AlphaFoldDB" id="A0A368Y1J9"/>
<keyword evidence="1" id="KW-0472">Membrane</keyword>
<dbReference type="Proteomes" id="UP000252585">
    <property type="component" value="Unassembled WGS sequence"/>
</dbReference>
<evidence type="ECO:0000313" key="3">
    <source>
        <dbReference type="Proteomes" id="UP000252585"/>
    </source>
</evidence>
<evidence type="ECO:0000256" key="1">
    <source>
        <dbReference type="SAM" id="Phobius"/>
    </source>
</evidence>
<keyword evidence="1" id="KW-1133">Transmembrane helix</keyword>
<name>A0A368Y1J9_9BACI</name>
<dbReference type="EMBL" id="QPJJ01000004">
    <property type="protein sequence ID" value="RCW73236.1"/>
    <property type="molecule type" value="Genomic_DNA"/>
</dbReference>
<comment type="caution">
    <text evidence="2">The sequence shown here is derived from an EMBL/GenBank/DDBJ whole genome shotgun (WGS) entry which is preliminary data.</text>
</comment>
<accession>A0A368Y1J9</accession>
<sequence>MIYHSRKHRKPLIFLFLLMLFQFIMISFNMKELWIMQICITIFILVAILIKFELVLKKDSLTYRLLLFKLPIYQQVIKSDNIKQMKFKRVNWAAKGTSIKVKNKLNVRIYGFRPESVYNDLIEFAKVHSIPISKSEDYKILEKMKSRK</sequence>